<protein>
    <recommendedName>
        <fullName evidence="4">SprB-like repeat protein</fullName>
    </recommendedName>
</protein>
<dbReference type="EMBL" id="QLMI01000016">
    <property type="protein sequence ID" value="RAK19227.1"/>
    <property type="molecule type" value="Genomic_DNA"/>
</dbReference>
<evidence type="ECO:0008006" key="4">
    <source>
        <dbReference type="Google" id="ProtNLM"/>
    </source>
</evidence>
<accession>A0A327YFJ0</accession>
<proteinExistence type="predicted"/>
<evidence type="ECO:0000313" key="2">
    <source>
        <dbReference type="EMBL" id="RAK19227.1"/>
    </source>
</evidence>
<feature type="non-terminal residue" evidence="2">
    <location>
        <position position="830"/>
    </location>
</feature>
<reference evidence="2 3" key="1">
    <citation type="submission" date="2018-06" db="EMBL/GenBank/DDBJ databases">
        <title>Genomic Encyclopedia of Type Strains, Phase III (KMG-III): the genomes of soil and plant-associated and newly described type strains.</title>
        <authorList>
            <person name="Whitman W."/>
        </authorList>
    </citation>
    <scope>NUCLEOTIDE SEQUENCE [LARGE SCALE GENOMIC DNA]</scope>
    <source>
        <strain evidence="2 3">CGMCC 1.12398</strain>
    </source>
</reference>
<keyword evidence="1" id="KW-0732">Signal</keyword>
<gene>
    <name evidence="2" type="ORF">B0I03_1163</name>
</gene>
<sequence>MKINIHIKSFLVSFIFLIGSVSFSQDRCNTAVNLGTLPSAAACGSTNSGTTLTYNGTTTGATAENPYSALSCMDSPAADVWVSFVAPTNGNELNINFTSSLNTANIGLYASTGGCNSLSGVLCENSATGNITASLGALTPGTTYYMQISGEDETDFANFQLQLSVTNNCDLCVLGSNLTINPTPVGGFYLPGTTVDVCLEVTEYEQIGANWLAGVVPDFGPGWNTATLVGVSAPPGSGSYVWVYANGPAGQGWYVDVDPVGPGGPDGNLTNNYGDPSIDGTGTWTFCFRITTVNSCTPNLDLSITFDTLSDYETGGYGTAGCVGDPSFPFFAEMQCCNIPLITSVNATCLALGSATVQGQGGVTPYDYVWENSSGTVIYTNNNNAGVSSFSGLAPGVYTVTVTDNVGCVQIVDITIAGAASNTASAASSSPTICVNSLMPNITHTTTIATGIANSGISGANGLPAGVSATWSAGVITISGTPTASGTFLYNIPLTGGCGTVFATGTIVVNPSPTLTSITSITPICSGNNAVYTLTGTPNAVVTYNINGGASQTVTLNAAGTGTVTVPSVTANTTLNAISIAAAGTTVSGNASSASGGLNSANSVGVISASGAAANTVNSATIDNANNTLTLTLQHLVPAGTIITISIARDNNQGSVTISDGTANIGAFNAGPNDVLQHITVTTTVATSTIVITRVNGATWFDGVQYSFVLPGCSNTIAVSNTVVVTVPTVPTISTTAPTCAATGSSTITNYSGALTYTFTPSGPTVGAGGLISGMTVGTGYTVTAGNGSCTSVASASFTNLAMLVTPAVPTISTTAPTCIATGSSTITNY</sequence>
<evidence type="ECO:0000256" key="1">
    <source>
        <dbReference type="SAM" id="SignalP"/>
    </source>
</evidence>
<comment type="caution">
    <text evidence="2">The sequence shown here is derived from an EMBL/GenBank/DDBJ whole genome shotgun (WGS) entry which is preliminary data.</text>
</comment>
<dbReference type="Proteomes" id="UP000249620">
    <property type="component" value="Unassembled WGS sequence"/>
</dbReference>
<feature type="chain" id="PRO_5016379522" description="SprB-like repeat protein" evidence="1">
    <location>
        <begin position="25"/>
        <end position="830"/>
    </location>
</feature>
<evidence type="ECO:0000313" key="3">
    <source>
        <dbReference type="Proteomes" id="UP000249620"/>
    </source>
</evidence>
<keyword evidence="3" id="KW-1185">Reference proteome</keyword>
<organism evidence="2 3">
    <name type="scientific">Flavobacterium aquaticum</name>
    <dbReference type="NCBI Taxonomy" id="1236486"/>
    <lineage>
        <taxon>Bacteria</taxon>
        <taxon>Pseudomonadati</taxon>
        <taxon>Bacteroidota</taxon>
        <taxon>Flavobacteriia</taxon>
        <taxon>Flavobacteriales</taxon>
        <taxon>Flavobacteriaceae</taxon>
        <taxon>Flavobacterium</taxon>
    </lineage>
</organism>
<dbReference type="AlphaFoldDB" id="A0A327YFJ0"/>
<name>A0A327YFJ0_9FLAO</name>
<feature type="signal peptide" evidence="1">
    <location>
        <begin position="1"/>
        <end position="24"/>
    </location>
</feature>